<gene>
    <name evidence="1" type="ORF">C24_LOCUS15308</name>
</gene>
<evidence type="ECO:0000313" key="1">
    <source>
        <dbReference type="EMBL" id="CAA0385541.1"/>
    </source>
</evidence>
<dbReference type="AlphaFoldDB" id="A0A5S9XLA8"/>
<organism evidence="1 2">
    <name type="scientific">Arabidopsis thaliana</name>
    <name type="common">Mouse-ear cress</name>
    <dbReference type="NCBI Taxonomy" id="3702"/>
    <lineage>
        <taxon>Eukaryota</taxon>
        <taxon>Viridiplantae</taxon>
        <taxon>Streptophyta</taxon>
        <taxon>Embryophyta</taxon>
        <taxon>Tracheophyta</taxon>
        <taxon>Spermatophyta</taxon>
        <taxon>Magnoliopsida</taxon>
        <taxon>eudicotyledons</taxon>
        <taxon>Gunneridae</taxon>
        <taxon>Pentapetalae</taxon>
        <taxon>rosids</taxon>
        <taxon>malvids</taxon>
        <taxon>Brassicales</taxon>
        <taxon>Brassicaceae</taxon>
        <taxon>Camelineae</taxon>
        <taxon>Arabidopsis</taxon>
    </lineage>
</organism>
<accession>A0A5S9XLA8</accession>
<reference evidence="1 2" key="1">
    <citation type="submission" date="2019-12" db="EMBL/GenBank/DDBJ databases">
        <authorList>
            <person name="Jiao W.-B."/>
            <person name="Schneeberger K."/>
        </authorList>
    </citation>
    <scope>NUCLEOTIDE SEQUENCE [LARGE SCALE GENOMIC DNA]</scope>
    <source>
        <strain evidence="2">cv. C24</strain>
    </source>
</reference>
<dbReference type="Proteomes" id="UP000434276">
    <property type="component" value="Unassembled WGS sequence"/>
</dbReference>
<name>A0A5S9XLA8_ARATH</name>
<evidence type="ECO:0000313" key="2">
    <source>
        <dbReference type="Proteomes" id="UP000434276"/>
    </source>
</evidence>
<dbReference type="InterPro" id="IPR035940">
    <property type="entry name" value="CAP_sf"/>
</dbReference>
<sequence>MCVCDDYTQIVKRDSVRCENDPPPENILAYAQSIANKCIDDCAVALSEGPYSENIAIADNPDSGMSGPVATKYWIDDGPWYIYDTKKIDIIFKNSCRLLHNENTTIHI</sequence>
<dbReference type="SUPFAM" id="SSF55797">
    <property type="entry name" value="PR-1-like"/>
    <property type="match status" value="1"/>
</dbReference>
<dbReference type="EMBL" id="CACSHJ010000089">
    <property type="protein sequence ID" value="CAA0385541.1"/>
    <property type="molecule type" value="Genomic_DNA"/>
</dbReference>
<dbReference type="OrthoDB" id="337038at2759"/>
<protein>
    <submittedName>
        <fullName evidence="1">Uncharacterized protein</fullName>
    </submittedName>
</protein>
<proteinExistence type="predicted"/>